<sequence length="301" mass="34200">MEERGIQQKHEEEEEEIVCLDASFFVDDNYQLTKFTFGSQDIQLFCLHSASRFQIKKQDKPKENECIDIMKQGNCDDKVSQELYRYLQNTKPPKPKMNTFPLLVPDFDLTGQLVWPGAMLLNDYLSKNAKMLQGCSVIELGSGVGITGILCSRFCHKVVMTDHNEEVLKILKKNIELHSCSENISSISHELVAEKLEWGNTAQINEILQKHPGGFDFILGADIYILYQSSIPMLFGSVKQLLQAREGRKCKFILAYVSRAKTMDSMIIIEASKLRMQMKEVSGTRCIVGNLEGVVFEVTLE</sequence>
<dbReference type="Gene3D" id="3.40.50.150">
    <property type="entry name" value="Vaccinia Virus protein VP39"/>
    <property type="match status" value="1"/>
</dbReference>
<dbReference type="InterPro" id="IPR029063">
    <property type="entry name" value="SAM-dependent_MTases_sf"/>
</dbReference>
<dbReference type="EMBL" id="OY731402">
    <property type="protein sequence ID" value="CAJ1958837.1"/>
    <property type="molecule type" value="Genomic_DNA"/>
</dbReference>
<dbReference type="GO" id="GO:0005634">
    <property type="term" value="C:nucleus"/>
    <property type="evidence" value="ECO:0007669"/>
    <property type="project" value="TreeGrafter"/>
</dbReference>
<dbReference type="GO" id="GO:0008276">
    <property type="term" value="F:protein methyltransferase activity"/>
    <property type="evidence" value="ECO:0007669"/>
    <property type="project" value="InterPro"/>
</dbReference>
<evidence type="ECO:0000313" key="1">
    <source>
        <dbReference type="EMBL" id="CAJ1958837.1"/>
    </source>
</evidence>
<dbReference type="AlphaFoldDB" id="A0AA86VMR6"/>
<reference evidence="1" key="1">
    <citation type="submission" date="2023-10" db="EMBL/GenBank/DDBJ databases">
        <authorList>
            <person name="Domelevo Entfellner J.-B."/>
        </authorList>
    </citation>
    <scope>NUCLEOTIDE SEQUENCE</scope>
</reference>
<protein>
    <submittedName>
        <fullName evidence="1">Uncharacterized protein</fullName>
    </submittedName>
</protein>
<dbReference type="Pfam" id="PF10294">
    <property type="entry name" value="Methyltransf_16"/>
    <property type="match status" value="1"/>
</dbReference>
<organism evidence="1 2">
    <name type="scientific">Sphenostylis stenocarpa</name>
    <dbReference type="NCBI Taxonomy" id="92480"/>
    <lineage>
        <taxon>Eukaryota</taxon>
        <taxon>Viridiplantae</taxon>
        <taxon>Streptophyta</taxon>
        <taxon>Embryophyta</taxon>
        <taxon>Tracheophyta</taxon>
        <taxon>Spermatophyta</taxon>
        <taxon>Magnoliopsida</taxon>
        <taxon>eudicotyledons</taxon>
        <taxon>Gunneridae</taxon>
        <taxon>Pentapetalae</taxon>
        <taxon>rosids</taxon>
        <taxon>fabids</taxon>
        <taxon>Fabales</taxon>
        <taxon>Fabaceae</taxon>
        <taxon>Papilionoideae</taxon>
        <taxon>50 kb inversion clade</taxon>
        <taxon>NPAAA clade</taxon>
        <taxon>indigoferoid/millettioid clade</taxon>
        <taxon>Phaseoleae</taxon>
        <taxon>Sphenostylis</taxon>
    </lineage>
</organism>
<dbReference type="PANTHER" id="PTHR23108">
    <property type="entry name" value="METHYLTRANSFERASE-RELATED"/>
    <property type="match status" value="1"/>
</dbReference>
<dbReference type="Gramene" id="rna-AYBTSS11_LOCUS17949">
    <property type="protein sequence ID" value="CAJ1958837.1"/>
    <property type="gene ID" value="gene-AYBTSS11_LOCUS17949"/>
</dbReference>
<dbReference type="SUPFAM" id="SSF53335">
    <property type="entry name" value="S-adenosyl-L-methionine-dependent methyltransferases"/>
    <property type="match status" value="1"/>
</dbReference>
<dbReference type="Proteomes" id="UP001189624">
    <property type="component" value="Chromosome 5"/>
</dbReference>
<accession>A0AA86VMR6</accession>
<name>A0AA86VMR6_9FABA</name>
<gene>
    <name evidence="1" type="ORF">AYBTSS11_LOCUS17949</name>
</gene>
<dbReference type="CDD" id="cd02440">
    <property type="entry name" value="AdoMet_MTases"/>
    <property type="match status" value="1"/>
</dbReference>
<keyword evidence="2" id="KW-1185">Reference proteome</keyword>
<dbReference type="InterPro" id="IPR038899">
    <property type="entry name" value="METTL22"/>
</dbReference>
<dbReference type="PANTHER" id="PTHR23108:SF3">
    <property type="entry name" value="METHYLTRANSFERASE FAMILY PROTEIN"/>
    <property type="match status" value="1"/>
</dbReference>
<evidence type="ECO:0000313" key="2">
    <source>
        <dbReference type="Proteomes" id="UP001189624"/>
    </source>
</evidence>
<dbReference type="InterPro" id="IPR019410">
    <property type="entry name" value="Methyltransf_16"/>
</dbReference>
<proteinExistence type="predicted"/>